<dbReference type="Proteomes" id="UP001301731">
    <property type="component" value="Chromosome"/>
</dbReference>
<keyword evidence="2" id="KW-0238">DNA-binding</keyword>
<dbReference type="Gene3D" id="1.10.10.60">
    <property type="entry name" value="Homeodomain-like"/>
    <property type="match status" value="1"/>
</dbReference>
<name>A0ABZ0LZR8_9ACTN</name>
<dbReference type="SUPFAM" id="SSF46689">
    <property type="entry name" value="Homeodomain-like"/>
    <property type="match status" value="2"/>
</dbReference>
<evidence type="ECO:0000259" key="4">
    <source>
        <dbReference type="PROSITE" id="PS01124"/>
    </source>
</evidence>
<gene>
    <name evidence="5" type="ORF">R2D22_24120</name>
</gene>
<dbReference type="PANTHER" id="PTHR46796">
    <property type="entry name" value="HTH-TYPE TRANSCRIPTIONAL ACTIVATOR RHAS-RELATED"/>
    <property type="match status" value="1"/>
</dbReference>
<dbReference type="PROSITE" id="PS01124">
    <property type="entry name" value="HTH_ARAC_FAMILY_2"/>
    <property type="match status" value="1"/>
</dbReference>
<feature type="domain" description="HTH araC/xylS-type" evidence="4">
    <location>
        <begin position="17"/>
        <end position="114"/>
    </location>
</feature>
<accession>A0ABZ0LZR8</accession>
<proteinExistence type="predicted"/>
<dbReference type="RefSeq" id="WP_318106749.1">
    <property type="nucleotide sequence ID" value="NZ_CP137573.1"/>
</dbReference>
<dbReference type="InterPro" id="IPR050204">
    <property type="entry name" value="AraC_XylS_family_regulators"/>
</dbReference>
<dbReference type="InterPro" id="IPR018060">
    <property type="entry name" value="HTH_AraC"/>
</dbReference>
<sequence>MPSGRTLVGDARRRAARRAHALLNEAFLEPMSADDLAAAAGCGRFVLYRAFREESGLAPSDYQCLLRLRRARRLLTRGTSPADAAASAGFADQAHLNRWFKRAYGVTPATYQRAAH</sequence>
<dbReference type="PANTHER" id="PTHR46796:SF2">
    <property type="entry name" value="TRANSCRIPTIONAL REGULATORY PROTEIN"/>
    <property type="match status" value="1"/>
</dbReference>
<protein>
    <submittedName>
        <fullName evidence="5">AraC family transcriptional regulator</fullName>
    </submittedName>
</protein>
<evidence type="ECO:0000313" key="6">
    <source>
        <dbReference type="Proteomes" id="UP001301731"/>
    </source>
</evidence>
<evidence type="ECO:0000313" key="5">
    <source>
        <dbReference type="EMBL" id="WOX24298.1"/>
    </source>
</evidence>
<dbReference type="SMART" id="SM00342">
    <property type="entry name" value="HTH_ARAC"/>
    <property type="match status" value="1"/>
</dbReference>
<dbReference type="Pfam" id="PF12833">
    <property type="entry name" value="HTH_18"/>
    <property type="match status" value="1"/>
</dbReference>
<keyword evidence="6" id="KW-1185">Reference proteome</keyword>
<reference evidence="5 6" key="1">
    <citation type="submission" date="2023-10" db="EMBL/GenBank/DDBJ databases">
        <title>The genome sequence of Streptomyces sp. HUAS YS2.</title>
        <authorList>
            <person name="Mo P."/>
        </authorList>
    </citation>
    <scope>NUCLEOTIDE SEQUENCE [LARGE SCALE GENOMIC DNA]</scope>
    <source>
        <strain evidence="5 6">HUAS YS2</strain>
    </source>
</reference>
<dbReference type="EMBL" id="CP137573">
    <property type="protein sequence ID" value="WOX24298.1"/>
    <property type="molecule type" value="Genomic_DNA"/>
</dbReference>
<evidence type="ECO:0000256" key="3">
    <source>
        <dbReference type="ARBA" id="ARBA00023163"/>
    </source>
</evidence>
<evidence type="ECO:0000256" key="2">
    <source>
        <dbReference type="ARBA" id="ARBA00023125"/>
    </source>
</evidence>
<keyword evidence="3" id="KW-0804">Transcription</keyword>
<keyword evidence="1" id="KW-0805">Transcription regulation</keyword>
<organism evidence="5 6">
    <name type="scientific">Streptomyces solicathayae</name>
    <dbReference type="NCBI Taxonomy" id="3081768"/>
    <lineage>
        <taxon>Bacteria</taxon>
        <taxon>Bacillati</taxon>
        <taxon>Actinomycetota</taxon>
        <taxon>Actinomycetes</taxon>
        <taxon>Kitasatosporales</taxon>
        <taxon>Streptomycetaceae</taxon>
        <taxon>Streptomyces</taxon>
    </lineage>
</organism>
<dbReference type="InterPro" id="IPR009057">
    <property type="entry name" value="Homeodomain-like_sf"/>
</dbReference>
<evidence type="ECO:0000256" key="1">
    <source>
        <dbReference type="ARBA" id="ARBA00023015"/>
    </source>
</evidence>